<organism evidence="5 6">
    <name type="scientific">Desulfarculus baarsii (strain ATCC 33931 / DSM 2075 / LMG 7858 / VKM B-1802 / 2st14)</name>
    <dbReference type="NCBI Taxonomy" id="644282"/>
    <lineage>
        <taxon>Bacteria</taxon>
        <taxon>Pseudomonadati</taxon>
        <taxon>Thermodesulfobacteriota</taxon>
        <taxon>Desulfarculia</taxon>
        <taxon>Desulfarculales</taxon>
        <taxon>Desulfarculaceae</taxon>
        <taxon>Desulfarculus</taxon>
    </lineage>
</organism>
<evidence type="ECO:0000256" key="2">
    <source>
        <dbReference type="ARBA" id="ARBA00023004"/>
    </source>
</evidence>
<dbReference type="AlphaFoldDB" id="E1QII2"/>
<dbReference type="STRING" id="644282.Deba_2134"/>
<dbReference type="eggNOG" id="COG0479">
    <property type="taxonomic scope" value="Bacteria"/>
</dbReference>
<dbReference type="SUPFAM" id="SSF46548">
    <property type="entry name" value="alpha-helical ferredoxin"/>
    <property type="match status" value="1"/>
</dbReference>
<feature type="domain" description="4Fe-4S ferredoxin-type" evidence="4">
    <location>
        <begin position="249"/>
        <end position="279"/>
    </location>
</feature>
<dbReference type="PROSITE" id="PS00198">
    <property type="entry name" value="4FE4S_FER_1"/>
    <property type="match status" value="1"/>
</dbReference>
<keyword evidence="3" id="KW-0411">Iron-sulfur</keyword>
<evidence type="ECO:0000256" key="3">
    <source>
        <dbReference type="ARBA" id="ARBA00023014"/>
    </source>
</evidence>
<dbReference type="RefSeq" id="WP_013258940.1">
    <property type="nucleotide sequence ID" value="NC_014365.1"/>
</dbReference>
<dbReference type="InterPro" id="IPR009051">
    <property type="entry name" value="Helical_ferredxn"/>
</dbReference>
<dbReference type="Proteomes" id="UP000009047">
    <property type="component" value="Chromosome"/>
</dbReference>
<evidence type="ECO:0000313" key="6">
    <source>
        <dbReference type="Proteomes" id="UP000009047"/>
    </source>
</evidence>
<dbReference type="HOGENOM" id="CLU_063409_0_0_7"/>
<name>E1QII2_DESB2</name>
<evidence type="ECO:0000313" key="5">
    <source>
        <dbReference type="EMBL" id="ADK85499.1"/>
    </source>
</evidence>
<evidence type="ECO:0000256" key="1">
    <source>
        <dbReference type="ARBA" id="ARBA00022723"/>
    </source>
</evidence>
<dbReference type="EMBL" id="CP002085">
    <property type="protein sequence ID" value="ADK85499.1"/>
    <property type="molecule type" value="Genomic_DNA"/>
</dbReference>
<gene>
    <name evidence="5" type="ordered locus">Deba_2134</name>
</gene>
<sequence length="316" mass="35571">MQQRTEKIREAAKRLLAEGAVDVVLGYRAGTVPMREQPFAARSVEEADELVWSSFCCNNLANFLVRRDEKTAIVAQGCVSRNIVGLLQENQIDRKRLKIIGVPCLGMVSRSKVLDKIGNKTVFAVEEQGEELVVKGKGFEERLNRKELLRDNCFTCQHRNPVISDEMVCEPVQDAAGGDIDKMAAPWEALAPEERWSTFKEAFADCIRCYACRDACPLCYCHVCFVDESKPQWCGKTQDEADVQTFHILRAFHCAGRCTDCGACESACPMGIKMRVLTSKIEKDVRQMYGYTPGMDEKATPTMSVYRPNDPQDFIK</sequence>
<dbReference type="KEGG" id="dbr:Deba_2134"/>
<accession>E1QII2</accession>
<proteinExistence type="predicted"/>
<keyword evidence="1" id="KW-0479">Metal-binding</keyword>
<dbReference type="InterPro" id="IPR017896">
    <property type="entry name" value="4Fe4S_Fe-S-bd"/>
</dbReference>
<dbReference type="OrthoDB" id="9773828at2"/>
<keyword evidence="6" id="KW-1185">Reference proteome</keyword>
<protein>
    <submittedName>
        <fullName evidence="5">4Fe-4S ferredoxin iron-sulfur binding domain protein</fullName>
    </submittedName>
</protein>
<keyword evidence="2" id="KW-0408">Iron</keyword>
<dbReference type="InterPro" id="IPR017900">
    <property type="entry name" value="4Fe4S_Fe_S_CS"/>
</dbReference>
<dbReference type="eggNOG" id="COG1035">
    <property type="taxonomic scope" value="Bacteria"/>
</dbReference>
<evidence type="ECO:0000259" key="4">
    <source>
        <dbReference type="PROSITE" id="PS51379"/>
    </source>
</evidence>
<dbReference type="PROSITE" id="PS51379">
    <property type="entry name" value="4FE4S_FER_2"/>
    <property type="match status" value="1"/>
</dbReference>
<dbReference type="GO" id="GO:0046872">
    <property type="term" value="F:metal ion binding"/>
    <property type="evidence" value="ECO:0007669"/>
    <property type="project" value="UniProtKB-KW"/>
</dbReference>
<reference evidence="5 6" key="1">
    <citation type="journal article" date="2010" name="Stand. Genomic Sci.">
        <title>Complete genome sequence of Desulfarculus baarsii type strain (2st14).</title>
        <authorList>
            <person name="Sun H."/>
            <person name="Spring S."/>
            <person name="Lapidus A."/>
            <person name="Davenport K."/>
            <person name="Del Rio T.G."/>
            <person name="Tice H."/>
            <person name="Nolan M."/>
            <person name="Copeland A."/>
            <person name="Cheng J.F."/>
            <person name="Lucas S."/>
            <person name="Tapia R."/>
            <person name="Goodwin L."/>
            <person name="Pitluck S."/>
            <person name="Ivanova N."/>
            <person name="Pagani I."/>
            <person name="Mavromatis K."/>
            <person name="Ovchinnikova G."/>
            <person name="Pati A."/>
            <person name="Chen A."/>
            <person name="Palaniappan K."/>
            <person name="Hauser L."/>
            <person name="Chang Y.J."/>
            <person name="Jeffries C.D."/>
            <person name="Detter J.C."/>
            <person name="Han C."/>
            <person name="Rohde M."/>
            <person name="Brambilla E."/>
            <person name="Goker M."/>
            <person name="Woyke T."/>
            <person name="Bristow J."/>
            <person name="Eisen J.A."/>
            <person name="Markowitz V."/>
            <person name="Hugenholtz P."/>
            <person name="Kyrpides N.C."/>
            <person name="Klenk H.P."/>
            <person name="Land M."/>
        </authorList>
    </citation>
    <scope>NUCLEOTIDE SEQUENCE [LARGE SCALE GENOMIC DNA]</scope>
    <source>
        <strain evidence="6">ATCC 33931 / DSM 2075 / LMG 7858 / VKM B-1802 / 2st14</strain>
    </source>
</reference>
<dbReference type="GO" id="GO:0051536">
    <property type="term" value="F:iron-sulfur cluster binding"/>
    <property type="evidence" value="ECO:0007669"/>
    <property type="project" value="UniProtKB-KW"/>
</dbReference>
<dbReference type="Gene3D" id="1.10.1060.10">
    <property type="entry name" value="Alpha-helical ferredoxin"/>
    <property type="match status" value="1"/>
</dbReference>